<feature type="region of interest" description="Disordered" evidence="1">
    <location>
        <begin position="123"/>
        <end position="150"/>
    </location>
</feature>
<dbReference type="GO" id="GO:0016491">
    <property type="term" value="F:oxidoreductase activity"/>
    <property type="evidence" value="ECO:0007669"/>
    <property type="project" value="InterPro"/>
</dbReference>
<dbReference type="PANTHER" id="PTHR42852:SF18">
    <property type="entry name" value="CHROMOSOME UNDETERMINED SCAFFOLD_47, WHOLE GENOME SHOTGUN SEQUENCE"/>
    <property type="match status" value="1"/>
</dbReference>
<dbReference type="PANTHER" id="PTHR42852">
    <property type="entry name" value="THIOL:DISULFIDE INTERCHANGE PROTEIN DSBE"/>
    <property type="match status" value="1"/>
</dbReference>
<reference evidence="3 4" key="1">
    <citation type="submission" date="2019-04" db="EMBL/GenBank/DDBJ databases">
        <title>Taxonomy of novel Haliea sp. from mangrove soil of West Coast of India.</title>
        <authorList>
            <person name="Verma A."/>
            <person name="Kumar P."/>
            <person name="Krishnamurthi S."/>
        </authorList>
    </citation>
    <scope>NUCLEOTIDE SEQUENCE [LARGE SCALE GENOMIC DNA]</scope>
    <source>
        <strain evidence="3 4">SAOS-164</strain>
    </source>
</reference>
<evidence type="ECO:0000256" key="1">
    <source>
        <dbReference type="SAM" id="MobiDB-lite"/>
    </source>
</evidence>
<evidence type="ECO:0000259" key="2">
    <source>
        <dbReference type="PROSITE" id="PS51352"/>
    </source>
</evidence>
<dbReference type="InterPro" id="IPR013766">
    <property type="entry name" value="Thioredoxin_domain"/>
</dbReference>
<dbReference type="GO" id="GO:0016209">
    <property type="term" value="F:antioxidant activity"/>
    <property type="evidence" value="ECO:0007669"/>
    <property type="project" value="InterPro"/>
</dbReference>
<comment type="caution">
    <text evidence="3">The sequence shown here is derived from an EMBL/GenBank/DDBJ whole genome shotgun (WGS) entry which is preliminary data.</text>
</comment>
<dbReference type="RefSeq" id="WP_135445495.1">
    <property type="nucleotide sequence ID" value="NZ_SRLE01000011.1"/>
</dbReference>
<dbReference type="CDD" id="cd02966">
    <property type="entry name" value="TlpA_like_family"/>
    <property type="match status" value="1"/>
</dbReference>
<keyword evidence="4" id="KW-1185">Reference proteome</keyword>
<dbReference type="Pfam" id="PF00578">
    <property type="entry name" value="AhpC-TSA"/>
    <property type="match status" value="1"/>
</dbReference>
<dbReference type="Gene3D" id="3.40.30.10">
    <property type="entry name" value="Glutaredoxin"/>
    <property type="match status" value="1"/>
</dbReference>
<proteinExistence type="predicted"/>
<organism evidence="3 4">
    <name type="scientific">Mangrovimicrobium sediminis</name>
    <dbReference type="NCBI Taxonomy" id="2562682"/>
    <lineage>
        <taxon>Bacteria</taxon>
        <taxon>Pseudomonadati</taxon>
        <taxon>Pseudomonadota</taxon>
        <taxon>Gammaproteobacteria</taxon>
        <taxon>Cellvibrionales</taxon>
        <taxon>Halieaceae</taxon>
        <taxon>Mangrovimicrobium</taxon>
    </lineage>
</organism>
<evidence type="ECO:0000313" key="4">
    <source>
        <dbReference type="Proteomes" id="UP000298050"/>
    </source>
</evidence>
<dbReference type="EMBL" id="SRLE01000011">
    <property type="protein sequence ID" value="TGD72059.1"/>
    <property type="molecule type" value="Genomic_DNA"/>
</dbReference>
<dbReference type="InterPro" id="IPR036249">
    <property type="entry name" value="Thioredoxin-like_sf"/>
</dbReference>
<feature type="domain" description="Thioredoxin" evidence="2">
    <location>
        <begin position="9"/>
        <end position="141"/>
    </location>
</feature>
<name>A0A4Z0LXP7_9GAMM</name>
<sequence>MALACVALAACGAQQPPDRVERLDLDDYRGRWVVINYWAQWCKPCREEIPELNDFAQRYPEVAVLGVNYDGARDAELQAQIDSFGIRFPTLLEDPAAGLGVARPQVLPTTVFIGPDGALAATRAGPQTLESLAEATGQAPPPKEGSESRL</sequence>
<protein>
    <submittedName>
        <fullName evidence="3">TlpA family protein disulfide reductase</fullName>
    </submittedName>
</protein>
<dbReference type="OrthoDB" id="9796554at2"/>
<dbReference type="AlphaFoldDB" id="A0A4Z0LXP7"/>
<dbReference type="PROSITE" id="PS51352">
    <property type="entry name" value="THIOREDOXIN_2"/>
    <property type="match status" value="1"/>
</dbReference>
<gene>
    <name evidence="3" type="ORF">E4634_15395</name>
</gene>
<accession>A0A4Z0LXP7</accession>
<dbReference type="InterPro" id="IPR050553">
    <property type="entry name" value="Thioredoxin_ResA/DsbE_sf"/>
</dbReference>
<dbReference type="SUPFAM" id="SSF52833">
    <property type="entry name" value="Thioredoxin-like"/>
    <property type="match status" value="1"/>
</dbReference>
<dbReference type="Proteomes" id="UP000298050">
    <property type="component" value="Unassembled WGS sequence"/>
</dbReference>
<evidence type="ECO:0000313" key="3">
    <source>
        <dbReference type="EMBL" id="TGD72059.1"/>
    </source>
</evidence>
<dbReference type="InterPro" id="IPR000866">
    <property type="entry name" value="AhpC/TSA"/>
</dbReference>